<feature type="compositionally biased region" description="Basic residues" evidence="5">
    <location>
        <begin position="156"/>
        <end position="169"/>
    </location>
</feature>
<feature type="compositionally biased region" description="Basic and acidic residues" evidence="5">
    <location>
        <begin position="170"/>
        <end position="179"/>
    </location>
</feature>
<keyword evidence="4" id="KW-0574">Periplasm</keyword>
<sequence length="179" mass="20459">MTISSKVSKLVLICGLATATLGTGAVIAKEGMQHKQGHSIEHKQARFLLSERGVKKLDLTEQQQTQLKTIFEAQKAQFKALRGTDKEAMKQEREAHKAQMKALLDMPSFDEAAAKELLAKRQAKGEQFALINLKTQHQVWQVLNAEQREKYEEIKKHMRKKGHKKGDKKRSRDEQKQDK</sequence>
<evidence type="ECO:0000256" key="4">
    <source>
        <dbReference type="ARBA" id="ARBA00022764"/>
    </source>
</evidence>
<dbReference type="PANTHER" id="PTHR38102:SF1">
    <property type="entry name" value="PERIPLASMIC CHAPERONE SPY"/>
    <property type="match status" value="1"/>
</dbReference>
<dbReference type="InterPro" id="IPR052211">
    <property type="entry name" value="Cpx_auxiliary_protein"/>
</dbReference>
<keyword evidence="3 6" id="KW-0732">Signal</keyword>
<comment type="similarity">
    <text evidence="2">Belongs to the CpxP/Spy family.</text>
</comment>
<dbReference type="PANTHER" id="PTHR38102">
    <property type="entry name" value="PERIPLASMIC CHAPERONE SPY"/>
    <property type="match status" value="1"/>
</dbReference>
<dbReference type="CDD" id="cd09916">
    <property type="entry name" value="CpxP_like"/>
    <property type="match status" value="1"/>
</dbReference>
<evidence type="ECO:0000256" key="1">
    <source>
        <dbReference type="ARBA" id="ARBA00004418"/>
    </source>
</evidence>
<evidence type="ECO:0000313" key="8">
    <source>
        <dbReference type="Proteomes" id="UP001226574"/>
    </source>
</evidence>
<dbReference type="Pfam" id="PF07813">
    <property type="entry name" value="LTXXQ"/>
    <property type="match status" value="1"/>
</dbReference>
<dbReference type="EMBL" id="JAVIFY010000006">
    <property type="protein sequence ID" value="MDQ9091936.1"/>
    <property type="molecule type" value="Genomic_DNA"/>
</dbReference>
<feature type="region of interest" description="Disordered" evidence="5">
    <location>
        <begin position="152"/>
        <end position="179"/>
    </location>
</feature>
<comment type="subcellular location">
    <subcellularLocation>
        <location evidence="1">Periplasm</location>
    </subcellularLocation>
</comment>
<dbReference type="RefSeq" id="WP_016708497.1">
    <property type="nucleotide sequence ID" value="NZ_JAVIFY010000006.1"/>
</dbReference>
<evidence type="ECO:0000256" key="3">
    <source>
        <dbReference type="ARBA" id="ARBA00022729"/>
    </source>
</evidence>
<name>A0ABU1BDV5_PSEHA</name>
<dbReference type="Proteomes" id="UP001226574">
    <property type="component" value="Unassembled WGS sequence"/>
</dbReference>
<accession>A0ABU1BDV5</accession>
<evidence type="ECO:0000256" key="2">
    <source>
        <dbReference type="ARBA" id="ARBA00008441"/>
    </source>
</evidence>
<dbReference type="Gene3D" id="1.20.120.1490">
    <property type="match status" value="1"/>
</dbReference>
<proteinExistence type="inferred from homology"/>
<gene>
    <name evidence="7" type="ORF">RC083_10075</name>
</gene>
<feature type="chain" id="PRO_5045960176" evidence="6">
    <location>
        <begin position="20"/>
        <end position="179"/>
    </location>
</feature>
<evidence type="ECO:0000313" key="7">
    <source>
        <dbReference type="EMBL" id="MDQ9091936.1"/>
    </source>
</evidence>
<feature type="signal peptide" evidence="6">
    <location>
        <begin position="1"/>
        <end position="19"/>
    </location>
</feature>
<protein>
    <submittedName>
        <fullName evidence="7">Spy/CpxP family protein refolding chaperone</fullName>
    </submittedName>
</protein>
<dbReference type="InterPro" id="IPR012899">
    <property type="entry name" value="LTXXQ"/>
</dbReference>
<reference evidence="7 8" key="1">
    <citation type="submission" date="2023-08" db="EMBL/GenBank/DDBJ databases">
        <title>Pseudoalteromonas haloplanktis LL1 genome.</title>
        <authorList>
            <person name="Wu S."/>
        </authorList>
    </citation>
    <scope>NUCLEOTIDE SEQUENCE [LARGE SCALE GENOMIC DNA]</scope>
    <source>
        <strain evidence="7 8">LL1</strain>
    </source>
</reference>
<keyword evidence="8" id="KW-1185">Reference proteome</keyword>
<comment type="caution">
    <text evidence="7">The sequence shown here is derived from an EMBL/GenBank/DDBJ whole genome shotgun (WGS) entry which is preliminary data.</text>
</comment>
<evidence type="ECO:0000256" key="5">
    <source>
        <dbReference type="SAM" id="MobiDB-lite"/>
    </source>
</evidence>
<organism evidence="7 8">
    <name type="scientific">Pseudoalteromonas haloplanktis</name>
    <name type="common">Alteromonas haloplanktis</name>
    <dbReference type="NCBI Taxonomy" id="228"/>
    <lineage>
        <taxon>Bacteria</taxon>
        <taxon>Pseudomonadati</taxon>
        <taxon>Pseudomonadota</taxon>
        <taxon>Gammaproteobacteria</taxon>
        <taxon>Alteromonadales</taxon>
        <taxon>Pseudoalteromonadaceae</taxon>
        <taxon>Pseudoalteromonas</taxon>
    </lineage>
</organism>
<evidence type="ECO:0000256" key="6">
    <source>
        <dbReference type="SAM" id="SignalP"/>
    </source>
</evidence>